<dbReference type="EMBL" id="AYEU01000001">
    <property type="protein sequence ID" value="ESK52975.1"/>
    <property type="molecule type" value="Genomic_DNA"/>
</dbReference>
<feature type="transmembrane region" description="Helical" evidence="1">
    <location>
        <begin position="202"/>
        <end position="222"/>
    </location>
</feature>
<dbReference type="GO" id="GO:0015565">
    <property type="term" value="F:threonine efflux transmembrane transporter activity"/>
    <property type="evidence" value="ECO:0007669"/>
    <property type="project" value="TreeGrafter"/>
</dbReference>
<feature type="transmembrane region" description="Helical" evidence="1">
    <location>
        <begin position="91"/>
        <end position="111"/>
    </location>
</feature>
<dbReference type="AlphaFoldDB" id="V2UWD5"/>
<proteinExistence type="predicted"/>
<feature type="signal peptide" evidence="2">
    <location>
        <begin position="1"/>
        <end position="22"/>
    </location>
</feature>
<feature type="transmembrane region" description="Helical" evidence="1">
    <location>
        <begin position="65"/>
        <end position="85"/>
    </location>
</feature>
<keyword evidence="2" id="KW-0732">Signal</keyword>
<feature type="transmembrane region" description="Helical" evidence="1">
    <location>
        <begin position="141"/>
        <end position="162"/>
    </location>
</feature>
<dbReference type="Pfam" id="PF00892">
    <property type="entry name" value="EamA"/>
    <property type="match status" value="2"/>
</dbReference>
<feature type="transmembrane region" description="Helical" evidence="1">
    <location>
        <begin position="118"/>
        <end position="135"/>
    </location>
</feature>
<gene>
    <name evidence="4" type="ORF">P255_00080</name>
</gene>
<keyword evidence="1" id="KW-1133">Transmembrane helix</keyword>
<dbReference type="PANTHER" id="PTHR22911">
    <property type="entry name" value="ACYL-MALONYL CONDENSING ENZYME-RELATED"/>
    <property type="match status" value="1"/>
</dbReference>
<dbReference type="PATRIC" id="fig|1341683.3.peg.79"/>
<feature type="chain" id="PRO_5004710419" description="EamA domain-containing protein" evidence="2">
    <location>
        <begin position="23"/>
        <end position="286"/>
    </location>
</feature>
<keyword evidence="5" id="KW-1185">Reference proteome</keyword>
<dbReference type="GO" id="GO:0005886">
    <property type="term" value="C:plasma membrane"/>
    <property type="evidence" value="ECO:0007669"/>
    <property type="project" value="TreeGrafter"/>
</dbReference>
<dbReference type="PANTHER" id="PTHR22911:SF37">
    <property type="entry name" value="THREONINE_HOMOSERINE EXPORTER RHTA"/>
    <property type="match status" value="1"/>
</dbReference>
<keyword evidence="1" id="KW-0812">Transmembrane</keyword>
<feature type="transmembrane region" description="Helical" evidence="1">
    <location>
        <begin position="260"/>
        <end position="280"/>
    </location>
</feature>
<feature type="domain" description="EamA" evidence="3">
    <location>
        <begin position="144"/>
        <end position="276"/>
    </location>
</feature>
<reference evidence="4 5" key="1">
    <citation type="submission" date="2013-10" db="EMBL/GenBank/DDBJ databases">
        <title>The Genome Sequence of Acinetobacter brisouii CIP 110357.</title>
        <authorList>
            <consortium name="The Broad Institute Genomics Platform"/>
            <consortium name="The Broad Institute Genome Sequencing Center for Infectious Disease"/>
            <person name="Cerqueira G."/>
            <person name="Feldgarden M."/>
            <person name="Courvalin P."/>
            <person name="Grillot-Courvalin C."/>
            <person name="Clermont D."/>
            <person name="Rocha E."/>
            <person name="Yoon E.-J."/>
            <person name="Nemec A."/>
            <person name="Young S.K."/>
            <person name="Zeng Q."/>
            <person name="Gargeya S."/>
            <person name="Fitzgerald M."/>
            <person name="Abouelleil A."/>
            <person name="Alvarado L."/>
            <person name="Berlin A.M."/>
            <person name="Chapman S.B."/>
            <person name="Gainer-Dewar J."/>
            <person name="Goldberg J."/>
            <person name="Gnerre S."/>
            <person name="Griggs A."/>
            <person name="Gujja S."/>
            <person name="Hansen M."/>
            <person name="Howarth C."/>
            <person name="Imamovic A."/>
            <person name="Ireland A."/>
            <person name="Larimer J."/>
            <person name="McCowan C."/>
            <person name="Murphy C."/>
            <person name="Pearson M."/>
            <person name="Poon T.W."/>
            <person name="Priest M."/>
            <person name="Roberts A."/>
            <person name="Saif S."/>
            <person name="Shea T."/>
            <person name="Sykes S."/>
            <person name="Wortman J."/>
            <person name="Nusbaum C."/>
            <person name="Birren B."/>
        </authorList>
    </citation>
    <scope>NUCLEOTIDE SEQUENCE [LARGE SCALE GENOMIC DNA]</scope>
    <source>
        <strain evidence="4 5">CIP 110357</strain>
    </source>
</reference>
<dbReference type="InterPro" id="IPR037185">
    <property type="entry name" value="EmrE-like"/>
</dbReference>
<dbReference type="Proteomes" id="UP000018418">
    <property type="component" value="Unassembled WGS sequence"/>
</dbReference>
<dbReference type="STRING" id="396323.VH98_05800"/>
<evidence type="ECO:0000256" key="1">
    <source>
        <dbReference type="SAM" id="Phobius"/>
    </source>
</evidence>
<feature type="transmembrane region" description="Helical" evidence="1">
    <location>
        <begin position="35"/>
        <end position="53"/>
    </location>
</feature>
<dbReference type="InterPro" id="IPR000620">
    <property type="entry name" value="EamA_dom"/>
</dbReference>
<evidence type="ECO:0000259" key="3">
    <source>
        <dbReference type="Pfam" id="PF00892"/>
    </source>
</evidence>
<comment type="caution">
    <text evidence="4">The sequence shown here is derived from an EMBL/GenBank/DDBJ whole genome shotgun (WGS) entry which is preliminary data.</text>
</comment>
<dbReference type="Gene3D" id="1.10.3730.20">
    <property type="match status" value="1"/>
</dbReference>
<evidence type="ECO:0000313" key="5">
    <source>
        <dbReference type="Proteomes" id="UP000018418"/>
    </source>
</evidence>
<feature type="domain" description="EamA" evidence="3">
    <location>
        <begin position="8"/>
        <end position="131"/>
    </location>
</feature>
<dbReference type="SUPFAM" id="SSF103481">
    <property type="entry name" value="Multidrug resistance efflux transporter EmrE"/>
    <property type="match status" value="2"/>
</dbReference>
<evidence type="ECO:0000256" key="2">
    <source>
        <dbReference type="SAM" id="SignalP"/>
    </source>
</evidence>
<feature type="transmembrane region" description="Helical" evidence="1">
    <location>
        <begin position="234"/>
        <end position="254"/>
    </location>
</feature>
<dbReference type="HOGENOM" id="CLU_057295_0_1_6"/>
<sequence>MNSQLFAAGCMLLSMASYQVSASFAKQLFEHLSPLSVTLFRLCFASMIVIVVFRSWRILPKFKTLKWRDLLCYSISLGLMNLLFYSSLSHLPLGLAVGLEFIGPLGLALCSIQSRRDLIWVFCSILGIILIIPWGGHSADFSYLGMCLAIGAGLFWAAYIYFGHKVVRQNIGIHMLSIAISFSAIMLLPIELWQHPDELFAVQYWWLGLVIAILATAIPYALDLVALKHLARLRYSILTSLSPVVAALTGYVLLSEQLSLFQWIALLLIVTASIGIAVTGRQHSEL</sequence>
<evidence type="ECO:0000313" key="4">
    <source>
        <dbReference type="EMBL" id="ESK52975.1"/>
    </source>
</evidence>
<dbReference type="RefSeq" id="WP_004898894.1">
    <property type="nucleotide sequence ID" value="NZ_BBTI01000003.1"/>
</dbReference>
<name>V2UWD5_9GAMM</name>
<organism evidence="4 5">
    <name type="scientific">Acinetobacter brisouii CIP 110357</name>
    <dbReference type="NCBI Taxonomy" id="1341683"/>
    <lineage>
        <taxon>Bacteria</taxon>
        <taxon>Pseudomonadati</taxon>
        <taxon>Pseudomonadota</taxon>
        <taxon>Gammaproteobacteria</taxon>
        <taxon>Moraxellales</taxon>
        <taxon>Moraxellaceae</taxon>
        <taxon>Acinetobacter</taxon>
    </lineage>
</organism>
<accession>V2UWD5</accession>
<feature type="transmembrane region" description="Helical" evidence="1">
    <location>
        <begin position="171"/>
        <end position="190"/>
    </location>
</feature>
<dbReference type="OrthoDB" id="9815120at2"/>
<protein>
    <recommendedName>
        <fullName evidence="3">EamA domain-containing protein</fullName>
    </recommendedName>
</protein>
<keyword evidence="1" id="KW-0472">Membrane</keyword>